<gene>
    <name evidence="4" type="ORF">VFPBJ_05045</name>
</gene>
<name>A0A179GYZ1_PURLI</name>
<dbReference type="InterPro" id="IPR002685">
    <property type="entry name" value="Glyco_trans_15"/>
</dbReference>
<dbReference type="GO" id="GO:0000026">
    <property type="term" value="F:alpha-1,2-mannosyltransferase activity"/>
    <property type="evidence" value="ECO:0007669"/>
    <property type="project" value="TreeGrafter"/>
</dbReference>
<evidence type="ECO:0000313" key="4">
    <source>
        <dbReference type="EMBL" id="OAQ82461.1"/>
    </source>
</evidence>
<reference evidence="4 5" key="1">
    <citation type="submission" date="2016-01" db="EMBL/GenBank/DDBJ databases">
        <title>Biosynthesis of antibiotic leucinostatins and their inhibition on Phytophthora in bio-control Purpureocillium lilacinum.</title>
        <authorList>
            <person name="Wang G."/>
            <person name="Liu Z."/>
            <person name="Lin R."/>
            <person name="Li E."/>
            <person name="Mao Z."/>
            <person name="Ling J."/>
            <person name="Yin W."/>
            <person name="Xie B."/>
        </authorList>
    </citation>
    <scope>NUCLEOTIDE SEQUENCE [LARGE SCALE GENOMIC DNA]</scope>
    <source>
        <strain evidence="4">PLBJ-1</strain>
    </source>
</reference>
<comment type="similarity">
    <text evidence="1">Belongs to the glycosyltransferase 15 family.</text>
</comment>
<dbReference type="GO" id="GO:0016020">
    <property type="term" value="C:membrane"/>
    <property type="evidence" value="ECO:0007669"/>
    <property type="project" value="InterPro"/>
</dbReference>
<protein>
    <submittedName>
        <fullName evidence="4">Glycosyltransferase family 15</fullName>
    </submittedName>
</protein>
<dbReference type="InterPro" id="IPR029044">
    <property type="entry name" value="Nucleotide-diphossugar_trans"/>
</dbReference>
<dbReference type="Proteomes" id="UP000078240">
    <property type="component" value="Unassembled WGS sequence"/>
</dbReference>
<proteinExistence type="inferred from homology"/>
<dbReference type="SUPFAM" id="SSF53448">
    <property type="entry name" value="Nucleotide-diphospho-sugar transferases"/>
    <property type="match status" value="1"/>
</dbReference>
<dbReference type="GO" id="GO:0005794">
    <property type="term" value="C:Golgi apparatus"/>
    <property type="evidence" value="ECO:0007669"/>
    <property type="project" value="TreeGrafter"/>
</dbReference>
<comment type="caution">
    <text evidence="4">The sequence shown here is derived from an EMBL/GenBank/DDBJ whole genome shotgun (WGS) entry which is preliminary data.</text>
</comment>
<evidence type="ECO:0000313" key="5">
    <source>
        <dbReference type="Proteomes" id="UP000078240"/>
    </source>
</evidence>
<evidence type="ECO:0000256" key="1">
    <source>
        <dbReference type="ARBA" id="ARBA00007677"/>
    </source>
</evidence>
<dbReference type="PANTHER" id="PTHR31121:SF7">
    <property type="entry name" value="MANNOSYLTRANSFERASE KTR4-RELATED"/>
    <property type="match status" value="1"/>
</dbReference>
<dbReference type="Gene3D" id="3.90.550.10">
    <property type="entry name" value="Spore Coat Polysaccharide Biosynthesis Protein SpsA, Chain A"/>
    <property type="match status" value="1"/>
</dbReference>
<sequence length="453" mass="50234">MTGGALGRPSFVNFRLSVSVWLSFWIQLLLFAITTASEWLPSEEPPRAVFVALAHEQDLEPVLSSIYHLEDTFNNRYRYGWVFFGTAPLSDEFRRRTSNATAAVCMYEVVQDDDLKDPGPVSNGDDKRDAALPGRLRHWKAGRFANENRLRDYDWFWRIEPGAQFVHDLPFDIFRLMRDHGIAYGSSKTGPDDGHVHVTSPHVHAFIEDTISLSHPEAGMPWLLDAMCHQDDLAEGAEAECIEQVNGHLWETVVEVLPDSVEGTTSMPMSGDERLDGADMSETSCPFEAMTLWLSGLYKGRLTPAFEIGSLAFLGSQGHQALLEHLDKAGGLYSGGPREASTPTISAKIFLPQKSVLRLRKRERRCPSPPDATPEPDLDLDLFALGGGSGTAAKRVASWAQQRGAKDPGETMAGLFAFWELVVQDFGRQGGMPGLRSGNTVIDERNFVLGQWK</sequence>
<keyword evidence="2" id="KW-0328">Glycosyltransferase</keyword>
<dbReference type="AlphaFoldDB" id="A0A179GYZ1"/>
<dbReference type="GO" id="GO:0000032">
    <property type="term" value="P:cell wall mannoprotein biosynthetic process"/>
    <property type="evidence" value="ECO:0007669"/>
    <property type="project" value="TreeGrafter"/>
</dbReference>
<dbReference type="GO" id="GO:0006487">
    <property type="term" value="P:protein N-linked glycosylation"/>
    <property type="evidence" value="ECO:0007669"/>
    <property type="project" value="TreeGrafter"/>
</dbReference>
<accession>A0A179GYZ1</accession>
<dbReference type="PANTHER" id="PTHR31121">
    <property type="entry name" value="ALPHA-1,2 MANNOSYLTRANSFERASE KTR1"/>
    <property type="match status" value="1"/>
</dbReference>
<keyword evidence="3 4" id="KW-0808">Transferase</keyword>
<dbReference type="Pfam" id="PF01793">
    <property type="entry name" value="Glyco_transf_15"/>
    <property type="match status" value="1"/>
</dbReference>
<dbReference type="EMBL" id="LSBH01000003">
    <property type="protein sequence ID" value="OAQ82461.1"/>
    <property type="molecule type" value="Genomic_DNA"/>
</dbReference>
<organism evidence="4 5">
    <name type="scientific">Purpureocillium lilacinum</name>
    <name type="common">Paecilomyces lilacinus</name>
    <dbReference type="NCBI Taxonomy" id="33203"/>
    <lineage>
        <taxon>Eukaryota</taxon>
        <taxon>Fungi</taxon>
        <taxon>Dikarya</taxon>
        <taxon>Ascomycota</taxon>
        <taxon>Pezizomycotina</taxon>
        <taxon>Sordariomycetes</taxon>
        <taxon>Hypocreomycetidae</taxon>
        <taxon>Hypocreales</taxon>
        <taxon>Ophiocordycipitaceae</taxon>
        <taxon>Purpureocillium</taxon>
    </lineage>
</organism>
<evidence type="ECO:0000256" key="3">
    <source>
        <dbReference type="ARBA" id="ARBA00022679"/>
    </source>
</evidence>
<dbReference type="GO" id="GO:0006493">
    <property type="term" value="P:protein O-linked glycosylation"/>
    <property type="evidence" value="ECO:0007669"/>
    <property type="project" value="TreeGrafter"/>
</dbReference>
<evidence type="ECO:0000256" key="2">
    <source>
        <dbReference type="ARBA" id="ARBA00022676"/>
    </source>
</evidence>